<keyword evidence="6 9" id="KW-0378">Hydrolase</keyword>
<dbReference type="GO" id="GO:0004177">
    <property type="term" value="F:aminopeptidase activity"/>
    <property type="evidence" value="ECO:0007669"/>
    <property type="project" value="UniProtKB-KW"/>
</dbReference>
<dbReference type="Gene3D" id="3.40.630.10">
    <property type="entry name" value="Zn peptidases"/>
    <property type="match status" value="1"/>
</dbReference>
<evidence type="ECO:0000256" key="4">
    <source>
        <dbReference type="ARBA" id="ARBA00022723"/>
    </source>
</evidence>
<feature type="chain" id="PRO_5013428016" description="Peptide hydrolase" evidence="9">
    <location>
        <begin position="26"/>
        <end position="331"/>
    </location>
</feature>
<comment type="similarity">
    <text evidence="8">Belongs to the peptidase M28 family. M28E subfamily.</text>
</comment>
<keyword evidence="7 9" id="KW-0862">Zinc</keyword>
<evidence type="ECO:0000259" key="10">
    <source>
        <dbReference type="Pfam" id="PF04389"/>
    </source>
</evidence>
<gene>
    <name evidence="11" type="ORF">GSI_09294</name>
</gene>
<keyword evidence="5 9" id="KW-0732">Signal</keyword>
<evidence type="ECO:0000256" key="6">
    <source>
        <dbReference type="ARBA" id="ARBA00022801"/>
    </source>
</evidence>
<evidence type="ECO:0000256" key="1">
    <source>
        <dbReference type="ARBA" id="ARBA00001947"/>
    </source>
</evidence>
<protein>
    <recommendedName>
        <fullName evidence="9">Peptide hydrolase</fullName>
        <ecNumber evidence="9">3.4.-.-</ecNumber>
    </recommendedName>
</protein>
<accession>A0A2G8S670</accession>
<dbReference type="GO" id="GO:0046872">
    <property type="term" value="F:metal ion binding"/>
    <property type="evidence" value="ECO:0007669"/>
    <property type="project" value="UniProtKB-KW"/>
</dbReference>
<dbReference type="InterPro" id="IPR018247">
    <property type="entry name" value="EF_Hand_1_Ca_BS"/>
</dbReference>
<dbReference type="SUPFAM" id="SSF53187">
    <property type="entry name" value="Zn-dependent exopeptidases"/>
    <property type="match status" value="1"/>
</dbReference>
<dbReference type="Proteomes" id="UP000230002">
    <property type="component" value="Unassembled WGS sequence"/>
</dbReference>
<evidence type="ECO:0000256" key="8">
    <source>
        <dbReference type="ARBA" id="ARBA00043962"/>
    </source>
</evidence>
<dbReference type="PANTHER" id="PTHR12147">
    <property type="entry name" value="METALLOPEPTIDASE M28 FAMILY MEMBER"/>
    <property type="match status" value="1"/>
</dbReference>
<dbReference type="PANTHER" id="PTHR12147:SF56">
    <property type="entry name" value="AMINOPEPTIDASE YDR415C-RELATED"/>
    <property type="match status" value="1"/>
</dbReference>
<keyword evidence="4 9" id="KW-0479">Metal-binding</keyword>
<evidence type="ECO:0000313" key="12">
    <source>
        <dbReference type="Proteomes" id="UP000230002"/>
    </source>
</evidence>
<dbReference type="InterPro" id="IPR045175">
    <property type="entry name" value="M28_fam"/>
</dbReference>
<dbReference type="AlphaFoldDB" id="A0A2G8S670"/>
<dbReference type="OrthoDB" id="2214at2759"/>
<dbReference type="EC" id="3.4.-.-" evidence="9"/>
<proteinExistence type="inferred from homology"/>
<dbReference type="InterPro" id="IPR007484">
    <property type="entry name" value="Peptidase_M28"/>
</dbReference>
<feature type="domain" description="Peptidase M28" evidence="10">
    <location>
        <begin position="173"/>
        <end position="285"/>
    </location>
</feature>
<dbReference type="Pfam" id="PF04389">
    <property type="entry name" value="Peptidase_M28"/>
    <property type="match status" value="1"/>
</dbReference>
<sequence length="331" mass="36103">MLRAFARLYLVLVQLAVVLPATTWASPISTQQVQGVAAKGYRLLDLQPGVEPVWKTEEDKLELLRQGVHFFDVTEVYDPEEAALSVNIEPHATKANFPAPSHLSDIKPILETLSTTNMQDYLANLTSFNNRHYITSSGKAASQYIFDTVTAFAAGRADITVTKFKHPWAQFSVIAHINGSASPSASAPLVILGAHEDSINLRNPWTGRAPGADDDGSGTVNLLEVFRALVAADFRPSTPVEFHWYSGEEAGLLGSQAVAKAYRRAGTEVRAMLELDMTGYFKPGSKEVIALEADYMDAGETAFLKQLVETYSVLDWAMDAPVRNGLSGRIS</sequence>
<feature type="signal peptide" evidence="9">
    <location>
        <begin position="1"/>
        <end position="25"/>
    </location>
</feature>
<evidence type="ECO:0000256" key="2">
    <source>
        <dbReference type="ARBA" id="ARBA00022438"/>
    </source>
</evidence>
<dbReference type="GO" id="GO:0008235">
    <property type="term" value="F:metalloexopeptidase activity"/>
    <property type="evidence" value="ECO:0007669"/>
    <property type="project" value="InterPro"/>
</dbReference>
<keyword evidence="3 9" id="KW-0645">Protease</keyword>
<organism evidence="11 12">
    <name type="scientific">Ganoderma sinense ZZ0214-1</name>
    <dbReference type="NCBI Taxonomy" id="1077348"/>
    <lineage>
        <taxon>Eukaryota</taxon>
        <taxon>Fungi</taxon>
        <taxon>Dikarya</taxon>
        <taxon>Basidiomycota</taxon>
        <taxon>Agaricomycotina</taxon>
        <taxon>Agaricomycetes</taxon>
        <taxon>Polyporales</taxon>
        <taxon>Polyporaceae</taxon>
        <taxon>Ganoderma</taxon>
    </lineage>
</organism>
<keyword evidence="12" id="KW-1185">Reference proteome</keyword>
<comment type="cofactor">
    <cofactor evidence="1">
        <name>Zn(2+)</name>
        <dbReference type="ChEBI" id="CHEBI:29105"/>
    </cofactor>
</comment>
<name>A0A2G8S670_9APHY</name>
<evidence type="ECO:0000256" key="7">
    <source>
        <dbReference type="ARBA" id="ARBA00022833"/>
    </source>
</evidence>
<evidence type="ECO:0000256" key="3">
    <source>
        <dbReference type="ARBA" id="ARBA00022670"/>
    </source>
</evidence>
<evidence type="ECO:0000313" key="11">
    <source>
        <dbReference type="EMBL" id="PIL29245.1"/>
    </source>
</evidence>
<comment type="caution">
    <text evidence="11">The sequence shown here is derived from an EMBL/GenBank/DDBJ whole genome shotgun (WGS) entry which is preliminary data.</text>
</comment>
<dbReference type="GO" id="GO:0006508">
    <property type="term" value="P:proteolysis"/>
    <property type="evidence" value="ECO:0007669"/>
    <property type="project" value="UniProtKB-KW"/>
</dbReference>
<evidence type="ECO:0000256" key="9">
    <source>
        <dbReference type="RuleBase" id="RU361240"/>
    </source>
</evidence>
<dbReference type="STRING" id="1077348.A0A2G8S670"/>
<dbReference type="PROSITE" id="PS00018">
    <property type="entry name" value="EF_HAND_1"/>
    <property type="match status" value="1"/>
</dbReference>
<evidence type="ECO:0000256" key="5">
    <source>
        <dbReference type="ARBA" id="ARBA00022729"/>
    </source>
</evidence>
<keyword evidence="2" id="KW-0031">Aminopeptidase</keyword>
<dbReference type="EMBL" id="AYKW01000023">
    <property type="protein sequence ID" value="PIL29245.1"/>
    <property type="molecule type" value="Genomic_DNA"/>
</dbReference>
<reference evidence="11 12" key="1">
    <citation type="journal article" date="2015" name="Sci. Rep.">
        <title>Chromosome-level genome map provides insights into diverse defense mechanisms in the medicinal fungus Ganoderma sinense.</title>
        <authorList>
            <person name="Zhu Y."/>
            <person name="Xu J."/>
            <person name="Sun C."/>
            <person name="Zhou S."/>
            <person name="Xu H."/>
            <person name="Nelson D.R."/>
            <person name="Qian J."/>
            <person name="Song J."/>
            <person name="Luo H."/>
            <person name="Xiang L."/>
            <person name="Li Y."/>
            <person name="Xu Z."/>
            <person name="Ji A."/>
            <person name="Wang L."/>
            <person name="Lu S."/>
            <person name="Hayward A."/>
            <person name="Sun W."/>
            <person name="Li X."/>
            <person name="Schwartz D.C."/>
            <person name="Wang Y."/>
            <person name="Chen S."/>
        </authorList>
    </citation>
    <scope>NUCLEOTIDE SEQUENCE [LARGE SCALE GENOMIC DNA]</scope>
    <source>
        <strain evidence="11 12">ZZ0214-1</strain>
    </source>
</reference>